<accession>A0A9D4M149</accession>
<dbReference type="PROSITE" id="PS50948">
    <property type="entry name" value="PAN"/>
    <property type="match status" value="2"/>
</dbReference>
<keyword evidence="3" id="KW-1185">Reference proteome</keyword>
<feature type="domain" description="Apple" evidence="1">
    <location>
        <begin position="284"/>
        <end position="361"/>
    </location>
</feature>
<organism evidence="2 3">
    <name type="scientific">Dreissena polymorpha</name>
    <name type="common">Zebra mussel</name>
    <name type="synonym">Mytilus polymorpha</name>
    <dbReference type="NCBI Taxonomy" id="45954"/>
    <lineage>
        <taxon>Eukaryota</taxon>
        <taxon>Metazoa</taxon>
        <taxon>Spiralia</taxon>
        <taxon>Lophotrochozoa</taxon>
        <taxon>Mollusca</taxon>
        <taxon>Bivalvia</taxon>
        <taxon>Autobranchia</taxon>
        <taxon>Heteroconchia</taxon>
        <taxon>Euheterodonta</taxon>
        <taxon>Imparidentia</taxon>
        <taxon>Neoheterodontei</taxon>
        <taxon>Myida</taxon>
        <taxon>Dreissenoidea</taxon>
        <taxon>Dreissenidae</taxon>
        <taxon>Dreissena</taxon>
    </lineage>
</organism>
<dbReference type="Gene3D" id="3.50.4.10">
    <property type="entry name" value="Hepatocyte Growth Factor"/>
    <property type="match status" value="1"/>
</dbReference>
<dbReference type="Proteomes" id="UP000828390">
    <property type="component" value="Unassembled WGS sequence"/>
</dbReference>
<sequence>MCQLLRQRRRVRLQQLRLLHKRPVVSLKPDPHGQRHHHVSHPLLLPLLKDSGRRLTAADDRGCVSVPPRQRLQPWSGALQHRPGHVVQGKFADPMGASSKIFLLEAVHKVVNRTGLPRMRLQRTRLELDDDFVNLYSSMVDNTDPMMYFTPIPNNPVPQHVDKVLGDPSTIQECARSCFLYTGFVCNSFYFCASSGQCLLQRTHGPGNGSVNLGQGCSSFSRTINLTTVEPPNVKAMLDLRNAVYSGDLVLDTPVPNSEKTTTFTATSVDNVSKSRRKLIKEDSPLASFDVYRNSTCFGSGQADTVDEGLSLDECAQSCLTNLPFCCTGFSYLLASSTCSKTKTDLTLAAASTFRMIQRASFILDTTQASMTSVQER</sequence>
<reference evidence="2" key="1">
    <citation type="journal article" date="2019" name="bioRxiv">
        <title>The Genome of the Zebra Mussel, Dreissena polymorpha: A Resource for Invasive Species Research.</title>
        <authorList>
            <person name="McCartney M.A."/>
            <person name="Auch B."/>
            <person name="Kono T."/>
            <person name="Mallez S."/>
            <person name="Zhang Y."/>
            <person name="Obille A."/>
            <person name="Becker A."/>
            <person name="Abrahante J.E."/>
            <person name="Garbe J."/>
            <person name="Badalamenti J.P."/>
            <person name="Herman A."/>
            <person name="Mangelson H."/>
            <person name="Liachko I."/>
            <person name="Sullivan S."/>
            <person name="Sone E.D."/>
            <person name="Koren S."/>
            <person name="Silverstein K.A.T."/>
            <person name="Beckman K.B."/>
            <person name="Gohl D.M."/>
        </authorList>
    </citation>
    <scope>NUCLEOTIDE SEQUENCE</scope>
    <source>
        <strain evidence="2">Duluth1</strain>
        <tissue evidence="2">Whole animal</tissue>
    </source>
</reference>
<dbReference type="InterPro" id="IPR003609">
    <property type="entry name" value="Pan_app"/>
</dbReference>
<evidence type="ECO:0000313" key="2">
    <source>
        <dbReference type="EMBL" id="KAH3867483.1"/>
    </source>
</evidence>
<dbReference type="AlphaFoldDB" id="A0A9D4M149"/>
<protein>
    <recommendedName>
        <fullName evidence="1">Apple domain-containing protein</fullName>
    </recommendedName>
</protein>
<feature type="domain" description="Apple" evidence="1">
    <location>
        <begin position="143"/>
        <end position="224"/>
    </location>
</feature>
<reference evidence="2" key="2">
    <citation type="submission" date="2020-11" db="EMBL/GenBank/DDBJ databases">
        <authorList>
            <person name="McCartney M.A."/>
            <person name="Auch B."/>
            <person name="Kono T."/>
            <person name="Mallez S."/>
            <person name="Becker A."/>
            <person name="Gohl D.M."/>
            <person name="Silverstein K.A.T."/>
            <person name="Koren S."/>
            <person name="Bechman K.B."/>
            <person name="Herman A."/>
            <person name="Abrahante J.E."/>
            <person name="Garbe J."/>
        </authorList>
    </citation>
    <scope>NUCLEOTIDE SEQUENCE</scope>
    <source>
        <strain evidence="2">Duluth1</strain>
        <tissue evidence="2">Whole animal</tissue>
    </source>
</reference>
<proteinExistence type="predicted"/>
<dbReference type="EMBL" id="JAIWYP010000002">
    <property type="protein sequence ID" value="KAH3867483.1"/>
    <property type="molecule type" value="Genomic_DNA"/>
</dbReference>
<evidence type="ECO:0000259" key="1">
    <source>
        <dbReference type="PROSITE" id="PS50948"/>
    </source>
</evidence>
<evidence type="ECO:0000313" key="3">
    <source>
        <dbReference type="Proteomes" id="UP000828390"/>
    </source>
</evidence>
<gene>
    <name evidence="2" type="ORF">DPMN_030611</name>
</gene>
<comment type="caution">
    <text evidence="2">The sequence shown here is derived from an EMBL/GenBank/DDBJ whole genome shotgun (WGS) entry which is preliminary data.</text>
</comment>
<name>A0A9D4M149_DREPO</name>
<dbReference type="SUPFAM" id="SSF57414">
    <property type="entry name" value="Hairpin loop containing domain-like"/>
    <property type="match status" value="2"/>
</dbReference>